<dbReference type="Proteomes" id="UP000019146">
    <property type="component" value="Chromosome 2"/>
</dbReference>
<keyword evidence="3" id="KW-0804">Transcription</keyword>
<evidence type="ECO:0000256" key="2">
    <source>
        <dbReference type="ARBA" id="ARBA00023125"/>
    </source>
</evidence>
<sequence>MTTRTPRHRPAAEGGYQRGEETRAKIIEAALSLFGERGFEGASTRDIAEHAGVNAPALVYYFDNKEGVYQACVEYIMANVADYFADAVAAAQTVLDANPSDDALIDAFRAMQARVASYLFTTETPATWRLFMAREQAGLGPAFAADRLNERMRKPLLSVSSEIIGRLLGKPADDPETVIRLLAINGQLVSFHLTRCTALAALQWKSIDGERLKQLCAIIDEQSVVLLRAMIEWRDANSKRRKKK</sequence>
<gene>
    <name evidence="6" type="ORF">K788_0007566</name>
</gene>
<dbReference type="GeneID" id="69972839"/>
<accession>A0A0P0RK95</accession>
<dbReference type="InterPro" id="IPR001647">
    <property type="entry name" value="HTH_TetR"/>
</dbReference>
<dbReference type="Gene3D" id="1.10.10.60">
    <property type="entry name" value="Homeodomain-like"/>
    <property type="match status" value="1"/>
</dbReference>
<dbReference type="Pfam" id="PF00440">
    <property type="entry name" value="TetR_N"/>
    <property type="match status" value="1"/>
</dbReference>
<keyword evidence="2 4" id="KW-0238">DNA-binding</keyword>
<evidence type="ECO:0000259" key="5">
    <source>
        <dbReference type="PROSITE" id="PS50977"/>
    </source>
</evidence>
<reference evidence="6 7" key="1">
    <citation type="journal article" date="2014" name="Genome Announc.">
        <title>Draft Genome Sequence of the Haloacid-Degrading Burkholderia caribensis Strain MBA4.</title>
        <authorList>
            <person name="Pan Y."/>
            <person name="Kong K.F."/>
            <person name="Tsang J.S."/>
        </authorList>
    </citation>
    <scope>NUCLEOTIDE SEQUENCE [LARGE SCALE GENOMIC DNA]</scope>
    <source>
        <strain evidence="6 7">MBA4</strain>
    </source>
</reference>
<feature type="domain" description="HTH tetR-type" evidence="5">
    <location>
        <begin position="20"/>
        <end position="80"/>
    </location>
</feature>
<keyword evidence="1" id="KW-0805">Transcription regulation</keyword>
<dbReference type="Gene3D" id="1.10.357.10">
    <property type="entry name" value="Tetracycline Repressor, domain 2"/>
    <property type="match status" value="1"/>
</dbReference>
<evidence type="ECO:0000256" key="3">
    <source>
        <dbReference type="ARBA" id="ARBA00023163"/>
    </source>
</evidence>
<name>A0A0P0RK95_9BURK</name>
<dbReference type="EMBL" id="CP012747">
    <property type="protein sequence ID" value="ALL69250.1"/>
    <property type="molecule type" value="Genomic_DNA"/>
</dbReference>
<dbReference type="GO" id="GO:0003700">
    <property type="term" value="F:DNA-binding transcription factor activity"/>
    <property type="evidence" value="ECO:0007669"/>
    <property type="project" value="TreeGrafter"/>
</dbReference>
<dbReference type="KEGG" id="bcai:K788_0007566"/>
<dbReference type="PANTHER" id="PTHR30055">
    <property type="entry name" value="HTH-TYPE TRANSCRIPTIONAL REGULATOR RUTR"/>
    <property type="match status" value="1"/>
</dbReference>
<dbReference type="InterPro" id="IPR050109">
    <property type="entry name" value="HTH-type_TetR-like_transc_reg"/>
</dbReference>
<dbReference type="SUPFAM" id="SSF48498">
    <property type="entry name" value="Tetracyclin repressor-like, C-terminal domain"/>
    <property type="match status" value="1"/>
</dbReference>
<evidence type="ECO:0000256" key="1">
    <source>
        <dbReference type="ARBA" id="ARBA00023015"/>
    </source>
</evidence>
<dbReference type="PANTHER" id="PTHR30055:SF234">
    <property type="entry name" value="HTH-TYPE TRANSCRIPTIONAL REGULATOR BETI"/>
    <property type="match status" value="1"/>
</dbReference>
<organism evidence="6 7">
    <name type="scientific">Paraburkholderia caribensis MBA4</name>
    <dbReference type="NCBI Taxonomy" id="1323664"/>
    <lineage>
        <taxon>Bacteria</taxon>
        <taxon>Pseudomonadati</taxon>
        <taxon>Pseudomonadota</taxon>
        <taxon>Betaproteobacteria</taxon>
        <taxon>Burkholderiales</taxon>
        <taxon>Burkholderiaceae</taxon>
        <taxon>Paraburkholderia</taxon>
    </lineage>
</organism>
<dbReference type="InterPro" id="IPR036271">
    <property type="entry name" value="Tet_transcr_reg_TetR-rel_C_sf"/>
</dbReference>
<dbReference type="PRINTS" id="PR00455">
    <property type="entry name" value="HTHTETR"/>
</dbReference>
<evidence type="ECO:0000313" key="6">
    <source>
        <dbReference type="EMBL" id="ALL69250.1"/>
    </source>
</evidence>
<proteinExistence type="predicted"/>
<evidence type="ECO:0000313" key="7">
    <source>
        <dbReference type="Proteomes" id="UP000019146"/>
    </source>
</evidence>
<dbReference type="RefSeq" id="WP_035996565.1">
    <property type="nucleotide sequence ID" value="NZ_CP012747.1"/>
</dbReference>
<dbReference type="PROSITE" id="PS50977">
    <property type="entry name" value="HTH_TETR_2"/>
    <property type="match status" value="1"/>
</dbReference>
<protein>
    <submittedName>
        <fullName evidence="6">Transcriptional regulator, TetR family</fullName>
    </submittedName>
</protein>
<dbReference type="AlphaFoldDB" id="A0A0P0RK95"/>
<dbReference type="InterPro" id="IPR009057">
    <property type="entry name" value="Homeodomain-like_sf"/>
</dbReference>
<dbReference type="InterPro" id="IPR015292">
    <property type="entry name" value="Tscrpt_reg_YbiH_C"/>
</dbReference>
<dbReference type="SUPFAM" id="SSF46689">
    <property type="entry name" value="Homeodomain-like"/>
    <property type="match status" value="1"/>
</dbReference>
<dbReference type="Pfam" id="PF09209">
    <property type="entry name" value="CecR_C"/>
    <property type="match status" value="1"/>
</dbReference>
<feature type="DNA-binding region" description="H-T-H motif" evidence="4">
    <location>
        <begin position="43"/>
        <end position="62"/>
    </location>
</feature>
<evidence type="ECO:0000256" key="4">
    <source>
        <dbReference type="PROSITE-ProRule" id="PRU00335"/>
    </source>
</evidence>
<dbReference type="GO" id="GO:0000976">
    <property type="term" value="F:transcription cis-regulatory region binding"/>
    <property type="evidence" value="ECO:0007669"/>
    <property type="project" value="TreeGrafter"/>
</dbReference>